<dbReference type="Proteomes" id="UP000440578">
    <property type="component" value="Unassembled WGS sequence"/>
</dbReference>
<feature type="signal peptide" evidence="3">
    <location>
        <begin position="1"/>
        <end position="21"/>
    </location>
</feature>
<feature type="chain" id="PRO_5025578865" evidence="3">
    <location>
        <begin position="22"/>
        <end position="303"/>
    </location>
</feature>
<dbReference type="InterPro" id="IPR020837">
    <property type="entry name" value="Fibrinogen_CS"/>
</dbReference>
<dbReference type="CDD" id="cd00087">
    <property type="entry name" value="FReD"/>
    <property type="match status" value="1"/>
</dbReference>
<dbReference type="InterPro" id="IPR014716">
    <property type="entry name" value="Fibrinogen_a/b/g_C_1"/>
</dbReference>
<protein>
    <submittedName>
        <fullName evidence="5">Techylectin-5B</fullName>
    </submittedName>
</protein>
<evidence type="ECO:0000256" key="3">
    <source>
        <dbReference type="SAM" id="SignalP"/>
    </source>
</evidence>
<keyword evidence="2" id="KW-0175">Coiled coil</keyword>
<reference evidence="5 6" key="1">
    <citation type="submission" date="2019-07" db="EMBL/GenBank/DDBJ databases">
        <title>Draft genome assembly of a fouling barnacle, Amphibalanus amphitrite (Darwin, 1854): The first reference genome for Thecostraca.</title>
        <authorList>
            <person name="Kim W."/>
        </authorList>
    </citation>
    <scope>NUCLEOTIDE SEQUENCE [LARGE SCALE GENOMIC DNA]</scope>
    <source>
        <strain evidence="5">SNU_AA5</strain>
        <tissue evidence="5">Soma without cirri and trophi</tissue>
    </source>
</reference>
<dbReference type="OrthoDB" id="6145874at2759"/>
<dbReference type="InterPro" id="IPR002181">
    <property type="entry name" value="Fibrinogen_a/b/g_C_dom"/>
</dbReference>
<evidence type="ECO:0000256" key="2">
    <source>
        <dbReference type="SAM" id="Coils"/>
    </source>
</evidence>
<feature type="coiled-coil region" evidence="2">
    <location>
        <begin position="49"/>
        <end position="76"/>
    </location>
</feature>
<dbReference type="NCBIfam" id="NF040941">
    <property type="entry name" value="GGGWT_bact"/>
    <property type="match status" value="1"/>
</dbReference>
<dbReference type="Pfam" id="PF00147">
    <property type="entry name" value="Fibrinogen_C"/>
    <property type="match status" value="1"/>
</dbReference>
<dbReference type="AlphaFoldDB" id="A0A6A4XAD2"/>
<keyword evidence="3" id="KW-0732">Signal</keyword>
<dbReference type="EMBL" id="VIIS01000245">
    <property type="protein sequence ID" value="KAF0311321.1"/>
    <property type="molecule type" value="Genomic_DNA"/>
</dbReference>
<evidence type="ECO:0000256" key="1">
    <source>
        <dbReference type="ARBA" id="ARBA00023157"/>
    </source>
</evidence>
<evidence type="ECO:0000259" key="4">
    <source>
        <dbReference type="PROSITE" id="PS51406"/>
    </source>
</evidence>
<dbReference type="GO" id="GO:0005615">
    <property type="term" value="C:extracellular space"/>
    <property type="evidence" value="ECO:0007669"/>
    <property type="project" value="TreeGrafter"/>
</dbReference>
<organism evidence="5 6">
    <name type="scientific">Amphibalanus amphitrite</name>
    <name type="common">Striped barnacle</name>
    <name type="synonym">Balanus amphitrite</name>
    <dbReference type="NCBI Taxonomy" id="1232801"/>
    <lineage>
        <taxon>Eukaryota</taxon>
        <taxon>Metazoa</taxon>
        <taxon>Ecdysozoa</taxon>
        <taxon>Arthropoda</taxon>
        <taxon>Crustacea</taxon>
        <taxon>Multicrustacea</taxon>
        <taxon>Cirripedia</taxon>
        <taxon>Thoracica</taxon>
        <taxon>Thoracicalcarea</taxon>
        <taxon>Balanomorpha</taxon>
        <taxon>Balanoidea</taxon>
        <taxon>Balanidae</taxon>
        <taxon>Amphibalaninae</taxon>
        <taxon>Amphibalanus</taxon>
    </lineage>
</organism>
<dbReference type="PANTHER" id="PTHR19143">
    <property type="entry name" value="FIBRINOGEN/TENASCIN/ANGIOPOEITIN"/>
    <property type="match status" value="1"/>
</dbReference>
<dbReference type="InterPro" id="IPR036056">
    <property type="entry name" value="Fibrinogen-like_C"/>
</dbReference>
<dbReference type="InterPro" id="IPR050373">
    <property type="entry name" value="Fibrinogen_C-term_domain"/>
</dbReference>
<dbReference type="PROSITE" id="PS51406">
    <property type="entry name" value="FIBRINOGEN_C_2"/>
    <property type="match status" value="1"/>
</dbReference>
<proteinExistence type="predicted"/>
<accession>A0A6A4XAD2</accession>
<dbReference type="Gene3D" id="3.90.215.10">
    <property type="entry name" value="Gamma Fibrinogen, chain A, domain 1"/>
    <property type="match status" value="1"/>
</dbReference>
<name>A0A6A4XAD2_AMPAM</name>
<dbReference type="SUPFAM" id="SSF56496">
    <property type="entry name" value="Fibrinogen C-terminal domain-like"/>
    <property type="match status" value="1"/>
</dbReference>
<feature type="domain" description="Fibrinogen C-terminal" evidence="4">
    <location>
        <begin position="81"/>
        <end position="301"/>
    </location>
</feature>
<evidence type="ECO:0000313" key="6">
    <source>
        <dbReference type="Proteomes" id="UP000440578"/>
    </source>
</evidence>
<sequence length="303" mass="34467">MSVSIRHPLLLLLLLTDGVGADLSSPPLQPLSELEVTPSCSLERLCDTTTDLESRLAEVTARLDRLQRRMDSRLGETEPIPPYSAAVRDCSDLPAGSASGVHLLRPELGRPVPAYCDLTSAGGGWTLLLRRADIRPRRDFYLGWHEYKWGFGELDAEFWWGLENLWRLTSLLDRRYELRVDLEDFDGGRRHALYQGFRISSEEDGYRLSAENYTGDAGDSLSYHVGQRFSTKDRDHDSHGVKECANIFKGGWWYKSCFKSNLNGQYLSGETPPKSYGVVWDEWLGINYSLKMVEMKIRPTKKL</sequence>
<gene>
    <name evidence="5" type="primary">TL5B_20</name>
    <name evidence="5" type="ORF">FJT64_017841</name>
</gene>
<keyword evidence="6" id="KW-1185">Reference proteome</keyword>
<keyword evidence="1" id="KW-1015">Disulfide bond</keyword>
<dbReference type="PROSITE" id="PS00514">
    <property type="entry name" value="FIBRINOGEN_C_1"/>
    <property type="match status" value="1"/>
</dbReference>
<dbReference type="SMART" id="SM00186">
    <property type="entry name" value="FBG"/>
    <property type="match status" value="1"/>
</dbReference>
<evidence type="ECO:0000313" key="5">
    <source>
        <dbReference type="EMBL" id="KAF0311321.1"/>
    </source>
</evidence>
<comment type="caution">
    <text evidence="5">The sequence shown here is derived from an EMBL/GenBank/DDBJ whole genome shotgun (WGS) entry which is preliminary data.</text>
</comment>